<keyword evidence="3" id="KW-1185">Reference proteome</keyword>
<dbReference type="RefSeq" id="WP_302263660.1">
    <property type="nucleotide sequence ID" value="NZ_BAAAWO010000001.1"/>
</dbReference>
<gene>
    <name evidence="2" type="ORF">J2S64_002209</name>
</gene>
<reference evidence="2 3" key="1">
    <citation type="submission" date="2023-07" db="EMBL/GenBank/DDBJ databases">
        <title>Sequencing the genomes of 1000 actinobacteria strains.</title>
        <authorList>
            <person name="Klenk H.-P."/>
        </authorList>
    </citation>
    <scope>NUCLEOTIDE SEQUENCE [LARGE SCALE GENOMIC DNA]</scope>
    <source>
        <strain evidence="2 3">DSM 20167</strain>
    </source>
</reference>
<dbReference type="EMBL" id="JAVDYI010000001">
    <property type="protein sequence ID" value="MDR7358518.1"/>
    <property type="molecule type" value="Genomic_DNA"/>
</dbReference>
<organism evidence="2 3">
    <name type="scientific">Paeniglutamicibacter sulfureus</name>
    <dbReference type="NCBI Taxonomy" id="43666"/>
    <lineage>
        <taxon>Bacteria</taxon>
        <taxon>Bacillati</taxon>
        <taxon>Actinomycetota</taxon>
        <taxon>Actinomycetes</taxon>
        <taxon>Micrococcales</taxon>
        <taxon>Micrococcaceae</taxon>
        <taxon>Paeniglutamicibacter</taxon>
    </lineage>
</organism>
<evidence type="ECO:0000313" key="2">
    <source>
        <dbReference type="EMBL" id="MDR7358518.1"/>
    </source>
</evidence>
<name>A0ABU2BIU1_9MICC</name>
<evidence type="ECO:0000313" key="3">
    <source>
        <dbReference type="Proteomes" id="UP001183817"/>
    </source>
</evidence>
<protein>
    <recommendedName>
        <fullName evidence="1">YdhG-like domain-containing protein</fullName>
    </recommendedName>
</protein>
<dbReference type="Pfam" id="PF08818">
    <property type="entry name" value="DUF1801"/>
    <property type="match status" value="1"/>
</dbReference>
<feature type="domain" description="YdhG-like" evidence="1">
    <location>
        <begin position="25"/>
        <end position="127"/>
    </location>
</feature>
<comment type="caution">
    <text evidence="2">The sequence shown here is derived from an EMBL/GenBank/DDBJ whole genome shotgun (WGS) entry which is preliminary data.</text>
</comment>
<evidence type="ECO:0000259" key="1">
    <source>
        <dbReference type="Pfam" id="PF08818"/>
    </source>
</evidence>
<dbReference type="InterPro" id="IPR014922">
    <property type="entry name" value="YdhG-like"/>
</dbReference>
<sequence>MSANKTAPTAVDPAQFISAVSHPTRRADAEVLLRMMEEVSGEPAVMWGPTIVGFGSYHYKYESGREGDASAIGFSPRAANLALYGLTIAPTAGPLLEKLGKCKRGASCLYVNKLADVDLDVLARLARDGYRYMTGVVHHSS</sequence>
<dbReference type="Proteomes" id="UP001183817">
    <property type="component" value="Unassembled WGS sequence"/>
</dbReference>
<proteinExistence type="predicted"/>
<accession>A0ABU2BIU1</accession>